<accession>A0A4Y7KDX2</accession>
<dbReference type="AlphaFoldDB" id="A0A4Y7KDX2"/>
<dbReference type="Gramene" id="RZC70169">
    <property type="protein sequence ID" value="RZC70169"/>
    <property type="gene ID" value="C5167_033322"/>
</dbReference>
<protein>
    <submittedName>
        <fullName evidence="1">Uncharacterized protein</fullName>
    </submittedName>
</protein>
<evidence type="ECO:0000313" key="1">
    <source>
        <dbReference type="EMBL" id="RZC70169.1"/>
    </source>
</evidence>
<sequence length="65" mass="7409">MEAARRTVGGQLQIDSLQGKVPGFHPCRSPRIIEQQQRDAHLERCRVHCTIIRDSMTEVDKEALP</sequence>
<gene>
    <name evidence="1" type="ORF">C5167_033322</name>
</gene>
<evidence type="ECO:0000313" key="2">
    <source>
        <dbReference type="Proteomes" id="UP000316621"/>
    </source>
</evidence>
<name>A0A4Y7KDX2_PAPSO</name>
<reference evidence="1 2" key="1">
    <citation type="journal article" date="2018" name="Science">
        <title>The opium poppy genome and morphinan production.</title>
        <authorList>
            <person name="Guo L."/>
            <person name="Winzer T."/>
            <person name="Yang X."/>
            <person name="Li Y."/>
            <person name="Ning Z."/>
            <person name="He Z."/>
            <person name="Teodor R."/>
            <person name="Lu Y."/>
            <person name="Bowser T.A."/>
            <person name="Graham I.A."/>
            <person name="Ye K."/>
        </authorList>
    </citation>
    <scope>NUCLEOTIDE SEQUENCE [LARGE SCALE GENOMIC DNA]</scope>
    <source>
        <strain evidence="2">cv. HN1</strain>
        <tissue evidence="1">Leaves</tissue>
    </source>
</reference>
<proteinExistence type="predicted"/>
<dbReference type="EMBL" id="CM010721">
    <property type="protein sequence ID" value="RZC70169.1"/>
    <property type="molecule type" value="Genomic_DNA"/>
</dbReference>
<keyword evidence="2" id="KW-1185">Reference proteome</keyword>
<organism evidence="1 2">
    <name type="scientific">Papaver somniferum</name>
    <name type="common">Opium poppy</name>
    <dbReference type="NCBI Taxonomy" id="3469"/>
    <lineage>
        <taxon>Eukaryota</taxon>
        <taxon>Viridiplantae</taxon>
        <taxon>Streptophyta</taxon>
        <taxon>Embryophyta</taxon>
        <taxon>Tracheophyta</taxon>
        <taxon>Spermatophyta</taxon>
        <taxon>Magnoliopsida</taxon>
        <taxon>Ranunculales</taxon>
        <taxon>Papaveraceae</taxon>
        <taxon>Papaveroideae</taxon>
        <taxon>Papaver</taxon>
    </lineage>
</organism>
<dbReference type="Proteomes" id="UP000316621">
    <property type="component" value="Chromosome 7"/>
</dbReference>